<sequence>MFKQVKSALFWYYLYKFRRKVVLIAFLLLIAFFANAIYSDIVQYLTLKEKLEYLELVLIGKWFIIIFNILFSIYLLLTLFKKQEKNEKEKSVKNFEKKSKVSKEAPKKESKFTKREEEFLNKKLKSKADLLVER</sequence>
<dbReference type="STRING" id="877500.GCA_000935065_00895"/>
<keyword evidence="2" id="KW-1133">Transmembrane helix</keyword>
<evidence type="ECO:0000313" key="4">
    <source>
        <dbReference type="Proteomes" id="UP000290191"/>
    </source>
</evidence>
<dbReference type="AlphaFoldDB" id="A0A4Q0XXV0"/>
<evidence type="ECO:0000256" key="2">
    <source>
        <dbReference type="SAM" id="Phobius"/>
    </source>
</evidence>
<proteinExistence type="predicted"/>
<feature type="transmembrane region" description="Helical" evidence="2">
    <location>
        <begin position="21"/>
        <end position="39"/>
    </location>
</feature>
<gene>
    <name evidence="3" type="ORF">CRV06_11620</name>
</gene>
<evidence type="ECO:0000256" key="1">
    <source>
        <dbReference type="SAM" id="MobiDB-lite"/>
    </source>
</evidence>
<keyword evidence="4" id="KW-1185">Reference proteome</keyword>
<name>A0A4Q0XXV0_9BACT</name>
<keyword evidence="2" id="KW-0812">Transmembrane</keyword>
<organism evidence="3 4">
    <name type="scientific">Halarcobacter anaerophilus</name>
    <dbReference type="NCBI Taxonomy" id="877500"/>
    <lineage>
        <taxon>Bacteria</taxon>
        <taxon>Pseudomonadati</taxon>
        <taxon>Campylobacterota</taxon>
        <taxon>Epsilonproteobacteria</taxon>
        <taxon>Campylobacterales</taxon>
        <taxon>Arcobacteraceae</taxon>
        <taxon>Halarcobacter</taxon>
    </lineage>
</organism>
<dbReference type="OrthoDB" id="5349252at2"/>
<evidence type="ECO:0000313" key="3">
    <source>
        <dbReference type="EMBL" id="RXJ62073.1"/>
    </source>
</evidence>
<reference evidence="3 4" key="1">
    <citation type="submission" date="2017-10" db="EMBL/GenBank/DDBJ databases">
        <title>Genomics of the genus Arcobacter.</title>
        <authorList>
            <person name="Perez-Cataluna A."/>
            <person name="Figueras M.J."/>
        </authorList>
    </citation>
    <scope>NUCLEOTIDE SEQUENCE [LARGE SCALE GENOMIC DNA]</scope>
    <source>
        <strain evidence="3 4">DSM 24636</strain>
    </source>
</reference>
<comment type="caution">
    <text evidence="3">The sequence shown here is derived from an EMBL/GenBank/DDBJ whole genome shotgun (WGS) entry which is preliminary data.</text>
</comment>
<dbReference type="Proteomes" id="UP000290191">
    <property type="component" value="Unassembled WGS sequence"/>
</dbReference>
<feature type="transmembrane region" description="Helical" evidence="2">
    <location>
        <begin position="59"/>
        <end position="80"/>
    </location>
</feature>
<dbReference type="EMBL" id="PDKO01000010">
    <property type="protein sequence ID" value="RXJ62073.1"/>
    <property type="molecule type" value="Genomic_DNA"/>
</dbReference>
<dbReference type="RefSeq" id="WP_129082599.1">
    <property type="nucleotide sequence ID" value="NZ_CP041070.1"/>
</dbReference>
<protein>
    <submittedName>
        <fullName evidence="3">Uncharacterized protein</fullName>
    </submittedName>
</protein>
<keyword evidence="2" id="KW-0472">Membrane</keyword>
<feature type="region of interest" description="Disordered" evidence="1">
    <location>
        <begin position="87"/>
        <end position="111"/>
    </location>
</feature>
<accession>A0A4Q0XXV0</accession>